<dbReference type="Proteomes" id="UP000320209">
    <property type="component" value="Unassembled WGS sequence"/>
</dbReference>
<comment type="caution">
    <text evidence="2">The sequence shown here is derived from an EMBL/GenBank/DDBJ whole genome shotgun (WGS) entry which is preliminary data.</text>
</comment>
<keyword evidence="1" id="KW-0812">Transmembrane</keyword>
<feature type="transmembrane region" description="Helical" evidence="1">
    <location>
        <begin position="179"/>
        <end position="204"/>
    </location>
</feature>
<dbReference type="AlphaFoldDB" id="A0A543ABR9"/>
<gene>
    <name evidence="2" type="ORF">FB381_3969</name>
</gene>
<feature type="transmembrane region" description="Helical" evidence="1">
    <location>
        <begin position="283"/>
        <end position="305"/>
    </location>
</feature>
<keyword evidence="3" id="KW-1185">Reference proteome</keyword>
<dbReference type="PANTHER" id="PTHR20992:SF9">
    <property type="entry name" value="AT15442P-RELATED"/>
    <property type="match status" value="1"/>
</dbReference>
<protein>
    <submittedName>
        <fullName evidence="2">Putative hydrophobic protein (TIGR00271 family)</fullName>
    </submittedName>
</protein>
<name>A0A543ABR9_9ACTN</name>
<dbReference type="Pfam" id="PF04087">
    <property type="entry name" value="DUF389"/>
    <property type="match status" value="1"/>
</dbReference>
<feature type="transmembrane region" description="Helical" evidence="1">
    <location>
        <begin position="119"/>
        <end position="138"/>
    </location>
</feature>
<sequence>MSAVLEIRISSPAALTGQVIDLLTADDAVSELSVRRNASIRPEGDVVVAAVAREATNDVVEGLRRLGLPEEGSVHIQPVPAWISSRGLAAERIAPGSGADTVVWADVTQRAYEDAETNWTFLSLISLATMLAGIAIILDSQILVIGAMVIGPEFGAIAALGVALVRGRFGLLGQSLRTLLAGFAVGIAMTTVAALVARGLGWISVADVTAERPDTAFIYTPDKWSFIVALIAAAAGVLALTSARVGNLSGVFISVTTIPAAANVALGLAFGLGEEIWGSTLQLVLNVAGMALAGWITLVVQQVVWQRISERRARMARRLRKR</sequence>
<feature type="transmembrane region" description="Helical" evidence="1">
    <location>
        <begin position="144"/>
        <end position="167"/>
    </location>
</feature>
<accession>A0A543ABR9</accession>
<proteinExistence type="predicted"/>
<dbReference type="PANTHER" id="PTHR20992">
    <property type="entry name" value="AT15442P-RELATED"/>
    <property type="match status" value="1"/>
</dbReference>
<keyword evidence="1" id="KW-1133">Transmembrane helix</keyword>
<feature type="transmembrane region" description="Helical" evidence="1">
    <location>
        <begin position="250"/>
        <end position="271"/>
    </location>
</feature>
<feature type="transmembrane region" description="Helical" evidence="1">
    <location>
        <begin position="224"/>
        <end position="243"/>
    </location>
</feature>
<dbReference type="EMBL" id="VFOV01000001">
    <property type="protein sequence ID" value="TQL70045.1"/>
    <property type="molecule type" value="Genomic_DNA"/>
</dbReference>
<dbReference type="RefSeq" id="WP_246088214.1">
    <property type="nucleotide sequence ID" value="NZ_VFOV01000001.1"/>
</dbReference>
<dbReference type="InterPro" id="IPR005240">
    <property type="entry name" value="DUF389"/>
</dbReference>
<keyword evidence="1" id="KW-0472">Membrane</keyword>
<reference evidence="2 3" key="1">
    <citation type="submission" date="2019-06" db="EMBL/GenBank/DDBJ databases">
        <title>Sequencing the genomes of 1000 actinobacteria strains.</title>
        <authorList>
            <person name="Klenk H.-P."/>
        </authorList>
    </citation>
    <scope>NUCLEOTIDE SEQUENCE [LARGE SCALE GENOMIC DNA]</scope>
    <source>
        <strain evidence="2 3">DSM 25218</strain>
    </source>
</reference>
<evidence type="ECO:0000313" key="3">
    <source>
        <dbReference type="Proteomes" id="UP000320209"/>
    </source>
</evidence>
<evidence type="ECO:0000313" key="2">
    <source>
        <dbReference type="EMBL" id="TQL70045.1"/>
    </source>
</evidence>
<organism evidence="2 3">
    <name type="scientific">Nocardioides albertanoniae</name>
    <dbReference type="NCBI Taxonomy" id="1175486"/>
    <lineage>
        <taxon>Bacteria</taxon>
        <taxon>Bacillati</taxon>
        <taxon>Actinomycetota</taxon>
        <taxon>Actinomycetes</taxon>
        <taxon>Propionibacteriales</taxon>
        <taxon>Nocardioidaceae</taxon>
        <taxon>Nocardioides</taxon>
    </lineage>
</organism>
<evidence type="ECO:0000256" key="1">
    <source>
        <dbReference type="SAM" id="Phobius"/>
    </source>
</evidence>